<dbReference type="PROSITE" id="PS51186">
    <property type="entry name" value="GNAT"/>
    <property type="match status" value="1"/>
</dbReference>
<protein>
    <submittedName>
        <fullName evidence="2">GNAT family N-acetyltransferase</fullName>
    </submittedName>
</protein>
<proteinExistence type="predicted"/>
<keyword evidence="3" id="KW-1185">Reference proteome</keyword>
<dbReference type="RefSeq" id="WP_329075381.1">
    <property type="nucleotide sequence ID" value="NZ_CP109495.1"/>
</dbReference>
<evidence type="ECO:0000313" key="3">
    <source>
        <dbReference type="Proteomes" id="UP001432209"/>
    </source>
</evidence>
<dbReference type="Proteomes" id="UP001432209">
    <property type="component" value="Chromosome"/>
</dbReference>
<dbReference type="InterPro" id="IPR000182">
    <property type="entry name" value="GNAT_dom"/>
</dbReference>
<evidence type="ECO:0000259" key="1">
    <source>
        <dbReference type="PROSITE" id="PS51186"/>
    </source>
</evidence>
<dbReference type="Gene3D" id="3.40.630.30">
    <property type="match status" value="1"/>
</dbReference>
<gene>
    <name evidence="2" type="ORF">OG442_09245</name>
</gene>
<feature type="domain" description="N-acetyltransferase" evidence="1">
    <location>
        <begin position="1"/>
        <end position="131"/>
    </location>
</feature>
<name>A0ABZ2A2Q3_STRNV</name>
<accession>A0ABZ2A2Q3</accession>
<reference evidence="2" key="1">
    <citation type="submission" date="2022-10" db="EMBL/GenBank/DDBJ databases">
        <title>The complete genomes of actinobacterial strains from the NBC collection.</title>
        <authorList>
            <person name="Joergensen T.S."/>
            <person name="Alvarez Arevalo M."/>
            <person name="Sterndorff E.B."/>
            <person name="Faurdal D."/>
            <person name="Vuksanovic O."/>
            <person name="Mourched A.-S."/>
            <person name="Charusanti P."/>
            <person name="Shaw S."/>
            <person name="Blin K."/>
            <person name="Weber T."/>
        </authorList>
    </citation>
    <scope>NUCLEOTIDE SEQUENCE</scope>
    <source>
        <strain evidence="2">NBC_01432</strain>
    </source>
</reference>
<dbReference type="EMBL" id="CP109495">
    <property type="protein sequence ID" value="WUX51709.1"/>
    <property type="molecule type" value="Genomic_DNA"/>
</dbReference>
<dbReference type="SUPFAM" id="SSF55729">
    <property type="entry name" value="Acyl-CoA N-acyltransferases (Nat)"/>
    <property type="match status" value="1"/>
</dbReference>
<dbReference type="InterPro" id="IPR016181">
    <property type="entry name" value="Acyl_CoA_acyltransferase"/>
</dbReference>
<sequence length="131" mass="14479">MTITYEWRGDFENAAVNVLHAEGFGHRTLDIDWLAQVHRHSLGWVCAWRGSRLVGFVNVAWDGGVHAFVLDTMVSGDLRQAGIGAQLVATAAEEARAAKCEWLHVDFDDDLRAFYFDACGFRPTSAGLIAL</sequence>
<evidence type="ECO:0000313" key="2">
    <source>
        <dbReference type="EMBL" id="WUX51709.1"/>
    </source>
</evidence>
<organism evidence="2 3">
    <name type="scientific">Streptomyces niveus</name>
    <name type="common">Streptomyces spheroides</name>
    <dbReference type="NCBI Taxonomy" id="193462"/>
    <lineage>
        <taxon>Bacteria</taxon>
        <taxon>Bacillati</taxon>
        <taxon>Actinomycetota</taxon>
        <taxon>Actinomycetes</taxon>
        <taxon>Kitasatosporales</taxon>
        <taxon>Streptomycetaceae</taxon>
        <taxon>Streptomyces</taxon>
    </lineage>
</organism>
<dbReference type="Pfam" id="PF00583">
    <property type="entry name" value="Acetyltransf_1"/>
    <property type="match status" value="1"/>
</dbReference>